<dbReference type="EMBL" id="QTKU01000003">
    <property type="protein sequence ID" value="MBS8261304.1"/>
    <property type="molecule type" value="Genomic_DNA"/>
</dbReference>
<evidence type="ECO:0000313" key="3">
    <source>
        <dbReference type="Proteomes" id="UP000705379"/>
    </source>
</evidence>
<proteinExistence type="predicted"/>
<sequence>MVFDKLNERINVLVTKIAHSQGMSAARADRSENGILTSPPPITQPQSLIERGRVFRAGTRKLDPRVHA</sequence>
<accession>A0A944CER2</accession>
<reference evidence="2" key="1">
    <citation type="submission" date="2018-08" db="EMBL/GenBank/DDBJ databases">
        <authorList>
            <person name="Jin W."/>
            <person name="Wang H."/>
            <person name="Yang Y."/>
            <person name="Li M."/>
            <person name="Liu J."/>
        </authorList>
    </citation>
    <scope>NUCLEOTIDE SEQUENCE</scope>
    <source>
        <strain evidence="2">AESS21</strain>
    </source>
</reference>
<reference evidence="2" key="2">
    <citation type="journal article" date="2021" name="Microorganisms">
        <title>Bacterial Dimethylsulfoniopropionate Biosynthesis in the East China Sea.</title>
        <authorList>
            <person name="Liu J."/>
            <person name="Zhang Y."/>
            <person name="Liu J."/>
            <person name="Zhong H."/>
            <person name="Williams B.T."/>
            <person name="Zheng Y."/>
            <person name="Curson A.R.J."/>
            <person name="Sun C."/>
            <person name="Sun H."/>
            <person name="Song D."/>
            <person name="Wagner Mackenzie B."/>
            <person name="Bermejo Martinez A."/>
            <person name="Todd J.D."/>
            <person name="Zhang X.H."/>
        </authorList>
    </citation>
    <scope>NUCLEOTIDE SEQUENCE</scope>
    <source>
        <strain evidence="2">AESS21</strain>
    </source>
</reference>
<evidence type="ECO:0000256" key="1">
    <source>
        <dbReference type="SAM" id="MobiDB-lite"/>
    </source>
</evidence>
<protein>
    <submittedName>
        <fullName evidence="2">Uncharacterized protein</fullName>
    </submittedName>
</protein>
<evidence type="ECO:0000313" key="2">
    <source>
        <dbReference type="EMBL" id="MBS8261304.1"/>
    </source>
</evidence>
<name>A0A944CER2_9HYPH</name>
<dbReference type="AlphaFoldDB" id="A0A944CER2"/>
<dbReference type="Proteomes" id="UP000705379">
    <property type="component" value="Unassembled WGS sequence"/>
</dbReference>
<feature type="region of interest" description="Disordered" evidence="1">
    <location>
        <begin position="21"/>
        <end position="55"/>
    </location>
</feature>
<organism evidence="2 3">
    <name type="scientific">Roseibium polysiphoniae</name>
    <dbReference type="NCBI Taxonomy" id="2571221"/>
    <lineage>
        <taxon>Bacteria</taxon>
        <taxon>Pseudomonadati</taxon>
        <taxon>Pseudomonadota</taxon>
        <taxon>Alphaproteobacteria</taxon>
        <taxon>Hyphomicrobiales</taxon>
        <taxon>Stappiaceae</taxon>
        <taxon>Roseibium</taxon>
    </lineage>
</organism>
<gene>
    <name evidence="2" type="ORF">DYI23_13860</name>
</gene>
<comment type="caution">
    <text evidence="2">The sequence shown here is derived from an EMBL/GenBank/DDBJ whole genome shotgun (WGS) entry which is preliminary data.</text>
</comment>